<proteinExistence type="predicted"/>
<organism evidence="1 2">
    <name type="scientific">Armillaria luteobubalina</name>
    <dbReference type="NCBI Taxonomy" id="153913"/>
    <lineage>
        <taxon>Eukaryota</taxon>
        <taxon>Fungi</taxon>
        <taxon>Dikarya</taxon>
        <taxon>Basidiomycota</taxon>
        <taxon>Agaricomycotina</taxon>
        <taxon>Agaricomycetes</taxon>
        <taxon>Agaricomycetidae</taxon>
        <taxon>Agaricales</taxon>
        <taxon>Marasmiineae</taxon>
        <taxon>Physalacriaceae</taxon>
        <taxon>Armillaria</taxon>
    </lineage>
</organism>
<evidence type="ECO:0000313" key="1">
    <source>
        <dbReference type="EMBL" id="KAK0501921.1"/>
    </source>
</evidence>
<dbReference type="Proteomes" id="UP001175228">
    <property type="component" value="Unassembled WGS sequence"/>
</dbReference>
<gene>
    <name evidence="1" type="ORF">EDD18DRAFT_1100425</name>
</gene>
<dbReference type="EMBL" id="JAUEPU010000005">
    <property type="protein sequence ID" value="KAK0501921.1"/>
    <property type="molecule type" value="Genomic_DNA"/>
</dbReference>
<protein>
    <submittedName>
        <fullName evidence="1">Uncharacterized protein</fullName>
    </submittedName>
</protein>
<comment type="caution">
    <text evidence="1">The sequence shown here is derived from an EMBL/GenBank/DDBJ whole genome shotgun (WGS) entry which is preliminary data.</text>
</comment>
<keyword evidence="2" id="KW-1185">Reference proteome</keyword>
<evidence type="ECO:0000313" key="2">
    <source>
        <dbReference type="Proteomes" id="UP001175228"/>
    </source>
</evidence>
<sequence>MSTFQNSACIQKAFSQFSVFIAVDLSGFWILDQEIKHVSQAGEKYTSLKSFFNLDRCTKTLRLPHLHETKNEESNIKCHQKTHLDGEALIDVCMLQLTNCRKHVMSKQFSMISRSSWRKQKQNQGGASVLSAAGFMGATRVHKTARGHLHRLWNDQTVQWKAHFYYEWQTGQVLPQSMLSWTQ</sequence>
<dbReference type="AlphaFoldDB" id="A0AA39QHG1"/>
<accession>A0AA39QHG1</accession>
<reference evidence="1" key="1">
    <citation type="submission" date="2023-06" db="EMBL/GenBank/DDBJ databases">
        <authorList>
            <consortium name="Lawrence Berkeley National Laboratory"/>
            <person name="Ahrendt S."/>
            <person name="Sahu N."/>
            <person name="Indic B."/>
            <person name="Wong-Bajracharya J."/>
            <person name="Merenyi Z."/>
            <person name="Ke H.-M."/>
            <person name="Monk M."/>
            <person name="Kocsube S."/>
            <person name="Drula E."/>
            <person name="Lipzen A."/>
            <person name="Balint B."/>
            <person name="Henrissat B."/>
            <person name="Andreopoulos B."/>
            <person name="Martin F.M."/>
            <person name="Harder C.B."/>
            <person name="Rigling D."/>
            <person name="Ford K.L."/>
            <person name="Foster G.D."/>
            <person name="Pangilinan J."/>
            <person name="Papanicolaou A."/>
            <person name="Barry K."/>
            <person name="LaButti K."/>
            <person name="Viragh M."/>
            <person name="Koriabine M."/>
            <person name="Yan M."/>
            <person name="Riley R."/>
            <person name="Champramary S."/>
            <person name="Plett K.L."/>
            <person name="Tsai I.J."/>
            <person name="Slot J."/>
            <person name="Sipos G."/>
            <person name="Plett J."/>
            <person name="Nagy L.G."/>
            <person name="Grigoriev I.V."/>
        </authorList>
    </citation>
    <scope>NUCLEOTIDE SEQUENCE</scope>
    <source>
        <strain evidence="1">HWK02</strain>
    </source>
</reference>
<name>A0AA39QHG1_9AGAR</name>